<dbReference type="PATRIC" id="fig|1141662.3.peg.1603"/>
<evidence type="ECO:0000313" key="3">
    <source>
        <dbReference type="EMBL" id="EKT62159.1"/>
    </source>
</evidence>
<evidence type="ECO:0000256" key="2">
    <source>
        <dbReference type="SAM" id="SignalP"/>
    </source>
</evidence>
<feature type="compositionally biased region" description="Basic residues" evidence="1">
    <location>
        <begin position="44"/>
        <end position="54"/>
    </location>
</feature>
<protein>
    <recommendedName>
        <fullName evidence="5">Acid shock protein</fullName>
    </recommendedName>
</protein>
<accession>K8WNL4</accession>
<sequence length="63" mass="6408">MKRTMIAIAALTSLLSYGAMAATPVSQPAAPSSISAAKADGKAKSHTHKAKSKQTNKTAPKAI</sequence>
<dbReference type="EMBL" id="AKKL01000021">
    <property type="protein sequence ID" value="EKT62159.1"/>
    <property type="molecule type" value="Genomic_DNA"/>
</dbReference>
<keyword evidence="2" id="KW-0732">Signal</keyword>
<gene>
    <name evidence="3" type="ORF">OOA_07912</name>
</gene>
<name>K8WNL4_9GAMM</name>
<feature type="compositionally biased region" description="Low complexity" evidence="1">
    <location>
        <begin position="25"/>
        <end position="38"/>
    </location>
</feature>
<proteinExistence type="predicted"/>
<dbReference type="RefSeq" id="WP_008911605.1">
    <property type="nucleotide sequence ID" value="NZ_KB233222.1"/>
</dbReference>
<evidence type="ECO:0000256" key="1">
    <source>
        <dbReference type="SAM" id="MobiDB-lite"/>
    </source>
</evidence>
<evidence type="ECO:0008006" key="5">
    <source>
        <dbReference type="Google" id="ProtNLM"/>
    </source>
</evidence>
<reference evidence="3 4" key="1">
    <citation type="journal article" date="2012" name="BMC Genomics">
        <title>Comparative genomics of bacteria in the genus Providencia isolated from wild Drosophila melanogaster.</title>
        <authorList>
            <person name="Galac M.R."/>
            <person name="Lazzaro B.P."/>
        </authorList>
    </citation>
    <scope>NUCLEOTIDE SEQUENCE [LARGE SCALE GENOMIC DNA]</scope>
    <source>
        <strain evidence="3 4">DSM 19968</strain>
    </source>
</reference>
<evidence type="ECO:0000313" key="4">
    <source>
        <dbReference type="Proteomes" id="UP000009336"/>
    </source>
</evidence>
<keyword evidence="4" id="KW-1185">Reference proteome</keyword>
<feature type="region of interest" description="Disordered" evidence="1">
    <location>
        <begin position="25"/>
        <end position="63"/>
    </location>
</feature>
<feature type="chain" id="PRO_5003921412" description="Acid shock protein" evidence="2">
    <location>
        <begin position="22"/>
        <end position="63"/>
    </location>
</feature>
<feature type="signal peptide" evidence="2">
    <location>
        <begin position="1"/>
        <end position="21"/>
    </location>
</feature>
<dbReference type="Proteomes" id="UP000009336">
    <property type="component" value="Unassembled WGS sequence"/>
</dbReference>
<dbReference type="HOGENOM" id="CLU_2882287_0_0_6"/>
<comment type="caution">
    <text evidence="3">The sequence shown here is derived from an EMBL/GenBank/DDBJ whole genome shotgun (WGS) entry which is preliminary data.</text>
</comment>
<dbReference type="AlphaFoldDB" id="K8WNL4"/>
<organism evidence="3 4">
    <name type="scientific">Providencia burhodogranariea DSM 19968</name>
    <dbReference type="NCBI Taxonomy" id="1141662"/>
    <lineage>
        <taxon>Bacteria</taxon>
        <taxon>Pseudomonadati</taxon>
        <taxon>Pseudomonadota</taxon>
        <taxon>Gammaproteobacteria</taxon>
        <taxon>Enterobacterales</taxon>
        <taxon>Morganellaceae</taxon>
        <taxon>Providencia</taxon>
    </lineage>
</organism>